<evidence type="ECO:0000256" key="2">
    <source>
        <dbReference type="SAM" id="MobiDB-lite"/>
    </source>
</evidence>
<sequence length="425" mass="49035">METDSFVFEEQDFQFEKGPDFWQLSLKRSKVGTQNLQQLQLLEIHHSLLMPMTTAIDADTIQFQFQTEAHALSFESFKKETLSEKLRLALNVLDLDKALSLPVNFILHPSNLFLTKNATAKIAYRSLPGIMTPEKFGPEEFLYQFKCFVFALLTQHDYIELYNGAISVIEVSDFLKSIYHAETIQAVRDIITTDYEQQVEVETHTLAKVSKAKYKLYKYISVWLGALSTILLIPLVYLVFIHNPFKEKMLAADTSFIKVDYNQVINRLEHVKLSKLPYTQKYELAYSYINGMSFSEEQREVILNNVTLKTDELYLDYWINIGRGLDDDAIDAAKRLDDSDLVIYAIVQKMDQVRKDNSLSGKDREQKLSELQTDYDKYWKDRKTALTDEESKSKNSNNHSTNSNKELSSEPSSTTTSTSSKTKSR</sequence>
<dbReference type="InterPro" id="IPR018778">
    <property type="entry name" value="T7SS_EssB"/>
</dbReference>
<keyword evidence="3" id="KW-1133">Transmembrane helix</keyword>
<evidence type="ECO:0000256" key="3">
    <source>
        <dbReference type="SAM" id="Phobius"/>
    </source>
</evidence>
<comment type="caution">
    <text evidence="4">The sequence shown here is derived from an EMBL/GenBank/DDBJ whole genome shotgun (WGS) entry which is preliminary data.</text>
</comment>
<evidence type="ECO:0000313" key="4">
    <source>
        <dbReference type="EMBL" id="RDY77008.1"/>
    </source>
</evidence>
<protein>
    <submittedName>
        <fullName evidence="4">Type VII secretion protein EssB</fullName>
    </submittedName>
</protein>
<reference evidence="4 5" key="1">
    <citation type="journal article" date="2018" name="Emerg. Microbes Infect.">
        <title>Phenotypic and molecular analysis of nontypeable Group B streptococci: identification of cps2a and hybrid cps2a/cps5 Group B streptococcal capsule gene clusters.</title>
        <authorList>
            <person name="Alhhazmi A."/>
            <person name="Tyrrell G.J."/>
        </authorList>
    </citation>
    <scope>NUCLEOTIDE SEQUENCE [LARGE SCALE GENOMIC DNA]</scope>
    <source>
        <strain evidence="4 5">PLGBS17</strain>
    </source>
</reference>
<keyword evidence="3" id="KW-0472">Membrane</keyword>
<feature type="transmembrane region" description="Helical" evidence="3">
    <location>
        <begin position="220"/>
        <end position="240"/>
    </location>
</feature>
<dbReference type="Pfam" id="PF10140">
    <property type="entry name" value="YukC"/>
    <property type="match status" value="1"/>
</dbReference>
<keyword evidence="3" id="KW-0812">Transmembrane</keyword>
<dbReference type="Proteomes" id="UP000256718">
    <property type="component" value="Unassembled WGS sequence"/>
</dbReference>
<dbReference type="Gene3D" id="1.10.510.10">
    <property type="entry name" value="Transferase(Phosphotransferase) domain 1"/>
    <property type="match status" value="1"/>
</dbReference>
<feature type="compositionally biased region" description="Low complexity" evidence="2">
    <location>
        <begin position="394"/>
        <end position="425"/>
    </location>
</feature>
<comment type="similarity">
    <text evidence="1">Belongs to the EssB family.</text>
</comment>
<proteinExistence type="inferred from homology"/>
<organism evidence="4 5">
    <name type="scientific">Streptococcus agalactiae</name>
    <dbReference type="NCBI Taxonomy" id="1311"/>
    <lineage>
        <taxon>Bacteria</taxon>
        <taxon>Bacillati</taxon>
        <taxon>Bacillota</taxon>
        <taxon>Bacilli</taxon>
        <taxon>Lactobacillales</taxon>
        <taxon>Streptococcaceae</taxon>
        <taxon>Streptococcus</taxon>
    </lineage>
</organism>
<evidence type="ECO:0000313" key="5">
    <source>
        <dbReference type="Proteomes" id="UP000256718"/>
    </source>
</evidence>
<gene>
    <name evidence="4" type="primary">essB</name>
    <name evidence="4" type="ORF">C4618_11695</name>
</gene>
<name>A0A7Z6WGD1_STRAG</name>
<dbReference type="AlphaFoldDB" id="A0A7Z6WGD1"/>
<dbReference type="RefSeq" id="WP_154701006.1">
    <property type="nucleotide sequence ID" value="NZ_QHGZ01000230.1"/>
</dbReference>
<dbReference type="InterPro" id="IPR042565">
    <property type="entry name" value="T7SS_EssB_C"/>
</dbReference>
<dbReference type="NCBIfam" id="TIGR03926">
    <property type="entry name" value="T7_EssB"/>
    <property type="match status" value="1"/>
</dbReference>
<dbReference type="EMBL" id="QHGZ01000230">
    <property type="protein sequence ID" value="RDY77008.1"/>
    <property type="molecule type" value="Genomic_DNA"/>
</dbReference>
<evidence type="ECO:0000256" key="1">
    <source>
        <dbReference type="ARBA" id="ARBA00010163"/>
    </source>
</evidence>
<feature type="region of interest" description="Disordered" evidence="2">
    <location>
        <begin position="386"/>
        <end position="425"/>
    </location>
</feature>
<dbReference type="Gene3D" id="1.25.40.680">
    <property type="entry name" value="Type VII secretion system EssB, C-terminal-like domain"/>
    <property type="match status" value="1"/>
</dbReference>
<accession>A0A7Z6WGD1</accession>